<comment type="caution">
    <text evidence="2">The sequence shown here is derived from an EMBL/GenBank/DDBJ whole genome shotgun (WGS) entry which is preliminary data.</text>
</comment>
<dbReference type="Pfam" id="PF00501">
    <property type="entry name" value="AMP-binding"/>
    <property type="match status" value="1"/>
</dbReference>
<dbReference type="Proteomes" id="UP000677913">
    <property type="component" value="Unassembled WGS sequence"/>
</dbReference>
<organism evidence="2 3">
    <name type="scientific">Actinocrinis puniceicyclus</name>
    <dbReference type="NCBI Taxonomy" id="977794"/>
    <lineage>
        <taxon>Bacteria</taxon>
        <taxon>Bacillati</taxon>
        <taxon>Actinomycetota</taxon>
        <taxon>Actinomycetes</taxon>
        <taxon>Catenulisporales</taxon>
        <taxon>Actinospicaceae</taxon>
        <taxon>Actinocrinis</taxon>
    </lineage>
</organism>
<dbReference type="RefSeq" id="WP_211464956.1">
    <property type="nucleotide sequence ID" value="NZ_JAGSXH010000010.1"/>
</dbReference>
<dbReference type="PANTHER" id="PTHR43767">
    <property type="entry name" value="LONG-CHAIN-FATTY-ACID--COA LIGASE"/>
    <property type="match status" value="1"/>
</dbReference>
<protein>
    <submittedName>
        <fullName evidence="2">Acyl-CoA synthetase</fullName>
    </submittedName>
</protein>
<gene>
    <name evidence="2" type="ORF">KGA66_04885</name>
</gene>
<evidence type="ECO:0000313" key="2">
    <source>
        <dbReference type="EMBL" id="MBS2962371.1"/>
    </source>
</evidence>
<evidence type="ECO:0000313" key="3">
    <source>
        <dbReference type="Proteomes" id="UP000677913"/>
    </source>
</evidence>
<reference evidence="2" key="1">
    <citation type="submission" date="2021-04" db="EMBL/GenBank/DDBJ databases">
        <title>Genome based classification of Actinospica acidithermotolerans sp. nov., an actinobacterium isolated from an Indonesian hot spring.</title>
        <authorList>
            <person name="Kusuma A.B."/>
            <person name="Putra K.E."/>
            <person name="Nafisah S."/>
            <person name="Loh J."/>
            <person name="Nouioui I."/>
            <person name="Goodfellow M."/>
        </authorList>
    </citation>
    <scope>NUCLEOTIDE SEQUENCE</scope>
    <source>
        <strain evidence="2">DSM 45618</strain>
    </source>
</reference>
<dbReference type="PROSITE" id="PS00455">
    <property type="entry name" value="AMP_BINDING"/>
    <property type="match status" value="1"/>
</dbReference>
<evidence type="ECO:0000259" key="1">
    <source>
        <dbReference type="Pfam" id="PF00501"/>
    </source>
</evidence>
<dbReference type="InterPro" id="IPR000873">
    <property type="entry name" value="AMP-dep_synth/lig_dom"/>
</dbReference>
<dbReference type="PANTHER" id="PTHR43767:SF1">
    <property type="entry name" value="NONRIBOSOMAL PEPTIDE SYNTHASE PES1 (EUROFUNG)-RELATED"/>
    <property type="match status" value="1"/>
</dbReference>
<dbReference type="SUPFAM" id="SSF56801">
    <property type="entry name" value="Acetyl-CoA synthetase-like"/>
    <property type="match status" value="1"/>
</dbReference>
<dbReference type="EMBL" id="JAGSXH010000010">
    <property type="protein sequence ID" value="MBS2962371.1"/>
    <property type="molecule type" value="Genomic_DNA"/>
</dbReference>
<feature type="domain" description="AMP-dependent synthetase/ligase" evidence="1">
    <location>
        <begin position="24"/>
        <end position="400"/>
    </location>
</feature>
<dbReference type="InterPro" id="IPR020845">
    <property type="entry name" value="AMP-binding_CS"/>
</dbReference>
<sequence>MNRTPRRPMIWSNLRRIFDIGLMFEHAAARYPDATVTLDKPLGVFTSEQTVYTYAQLARLVDELAARITAAGVRAGDHVAIHKRANFDIALTACAVARIGAVPVMLSPALDPKVLGVLLQRLHSPWIVTDAAKYAELAAAGSLVGTPVLLTEGAVPSDAGGSRIVALKDVIGAPVRGAVRRGLNEPALITHSSGTTGVPKLMVHTTRTLWHRLLPQQLIGWWVRNREPVLLATSFVHSRFYNSLGVFLNYGNPLAVVSDTDVSNARSMLTANRPTVVETHPNNFVLWEEFADEPDGPLSTVKYYTSTFDAIHPGTVRKLLNASRHRRPALLQLYGQSETGPISGWLHTRNNLDKVDGRCVGVPLTGFIRLRAVDEQGRPVPRGQIGHLVIRSRSQIRTYLSEDERFRGQFLPGGWWRLGDVGWFDRSGRLYLADREVDKIEEIDSNLGIEDMLLERLPDVSEVVIVPDGAGSPTPIVATRGDHPLDRARWAAATAGLPPLNQPIQWRFADFPRTSTWKIRRLEIRDLLGTASAPAEIPAQSP</sequence>
<dbReference type="InterPro" id="IPR042099">
    <property type="entry name" value="ANL_N_sf"/>
</dbReference>
<proteinExistence type="predicted"/>
<dbReference type="Gene3D" id="3.40.50.12780">
    <property type="entry name" value="N-terminal domain of ligase-like"/>
    <property type="match status" value="1"/>
</dbReference>
<name>A0A8J7WHK0_9ACTN</name>
<dbReference type="AlphaFoldDB" id="A0A8J7WHK0"/>
<dbReference type="InterPro" id="IPR050237">
    <property type="entry name" value="ATP-dep_AMP-bd_enzyme"/>
</dbReference>
<keyword evidence="3" id="KW-1185">Reference proteome</keyword>
<accession>A0A8J7WHK0</accession>